<dbReference type="Proteomes" id="UP001066276">
    <property type="component" value="Chromosome 7"/>
</dbReference>
<organism evidence="2 3">
    <name type="scientific">Pleurodeles waltl</name>
    <name type="common">Iberian ribbed newt</name>
    <dbReference type="NCBI Taxonomy" id="8319"/>
    <lineage>
        <taxon>Eukaryota</taxon>
        <taxon>Metazoa</taxon>
        <taxon>Chordata</taxon>
        <taxon>Craniata</taxon>
        <taxon>Vertebrata</taxon>
        <taxon>Euteleostomi</taxon>
        <taxon>Amphibia</taxon>
        <taxon>Batrachia</taxon>
        <taxon>Caudata</taxon>
        <taxon>Salamandroidea</taxon>
        <taxon>Salamandridae</taxon>
        <taxon>Pleurodelinae</taxon>
        <taxon>Pleurodeles</taxon>
    </lineage>
</organism>
<evidence type="ECO:0000313" key="3">
    <source>
        <dbReference type="Proteomes" id="UP001066276"/>
    </source>
</evidence>
<comment type="caution">
    <text evidence="2">The sequence shown here is derived from an EMBL/GenBank/DDBJ whole genome shotgun (WGS) entry which is preliminary data.</text>
</comment>
<keyword evidence="3" id="KW-1185">Reference proteome</keyword>
<sequence length="88" mass="10680">MEEQRHRVQDRTETKEREKEKDPVITSTEKRKKEREQDVRETEEDGKEEIEKNKRQVKNTTTYRYFSCSSPRMCFLGALKGKKRITKK</sequence>
<evidence type="ECO:0000313" key="2">
    <source>
        <dbReference type="EMBL" id="KAJ1127238.1"/>
    </source>
</evidence>
<reference evidence="2" key="1">
    <citation type="journal article" date="2022" name="bioRxiv">
        <title>Sequencing and chromosome-scale assembly of the giantPleurodeles waltlgenome.</title>
        <authorList>
            <person name="Brown T."/>
            <person name="Elewa A."/>
            <person name="Iarovenko S."/>
            <person name="Subramanian E."/>
            <person name="Araus A.J."/>
            <person name="Petzold A."/>
            <person name="Susuki M."/>
            <person name="Suzuki K.-i.T."/>
            <person name="Hayashi T."/>
            <person name="Toyoda A."/>
            <person name="Oliveira C."/>
            <person name="Osipova E."/>
            <person name="Leigh N.D."/>
            <person name="Simon A."/>
            <person name="Yun M.H."/>
        </authorList>
    </citation>
    <scope>NUCLEOTIDE SEQUENCE</scope>
    <source>
        <strain evidence="2">20211129_DDA</strain>
        <tissue evidence="2">Liver</tissue>
    </source>
</reference>
<evidence type="ECO:0000256" key="1">
    <source>
        <dbReference type="SAM" id="MobiDB-lite"/>
    </source>
</evidence>
<dbReference type="EMBL" id="JANPWB010000011">
    <property type="protein sequence ID" value="KAJ1127238.1"/>
    <property type="molecule type" value="Genomic_DNA"/>
</dbReference>
<accession>A0AAV7PG54</accession>
<proteinExistence type="predicted"/>
<name>A0AAV7PG54_PLEWA</name>
<feature type="compositionally biased region" description="Basic and acidic residues" evidence="1">
    <location>
        <begin position="1"/>
        <end position="40"/>
    </location>
</feature>
<dbReference type="AlphaFoldDB" id="A0AAV7PG54"/>
<feature type="region of interest" description="Disordered" evidence="1">
    <location>
        <begin position="1"/>
        <end position="52"/>
    </location>
</feature>
<gene>
    <name evidence="2" type="ORF">NDU88_005641</name>
</gene>
<protein>
    <submittedName>
        <fullName evidence="2">Uncharacterized protein</fullName>
    </submittedName>
</protein>